<organism evidence="1 2">
    <name type="scientific">Massilia orientalis</name>
    <dbReference type="NCBI Taxonomy" id="3050128"/>
    <lineage>
        <taxon>Bacteria</taxon>
        <taxon>Pseudomonadati</taxon>
        <taxon>Pseudomonadota</taxon>
        <taxon>Betaproteobacteria</taxon>
        <taxon>Burkholderiales</taxon>
        <taxon>Oxalobacteraceae</taxon>
        <taxon>Telluria group</taxon>
        <taxon>Massilia</taxon>
    </lineage>
</organism>
<proteinExistence type="predicted"/>
<evidence type="ECO:0000313" key="2">
    <source>
        <dbReference type="Proteomes" id="UP001168096"/>
    </source>
</evidence>
<sequence length="221" mass="23613">MTHYTPSLITSFPWLTEIEAAGVAQLLGEVDQSTSAADQIANIAAVLENAGLPPTSTLLLNLAGRGSKATAVEAARSIARARFERARTGIRPAQDVAPAASAAPAPALNEIQVREVAHAAVEAMLAMMPGVFASGAGDDRVLKLLEGLSGEVRWLRSTIDTERQLRRYREVHGPLPEHQAAQGPATTAERRDVVQRLANSLERERFVAHVARIDSADGIEE</sequence>
<comment type="caution">
    <text evidence="1">The sequence shown here is derived from an EMBL/GenBank/DDBJ whole genome shotgun (WGS) entry which is preliminary data.</text>
</comment>
<gene>
    <name evidence="1" type="ORF">QPK29_021335</name>
</gene>
<dbReference type="EMBL" id="JASNRB020000013">
    <property type="protein sequence ID" value="MFJ1470265.1"/>
    <property type="molecule type" value="Genomic_DNA"/>
</dbReference>
<keyword evidence="2" id="KW-1185">Reference proteome</keyword>
<evidence type="ECO:0000313" key="1">
    <source>
        <dbReference type="EMBL" id="MFJ1470265.1"/>
    </source>
</evidence>
<dbReference type="Proteomes" id="UP001168096">
    <property type="component" value="Unassembled WGS sequence"/>
</dbReference>
<protein>
    <submittedName>
        <fullName evidence="1">Uncharacterized protein</fullName>
    </submittedName>
</protein>
<name>A0ACC7MFH2_9BURK</name>
<reference evidence="1" key="1">
    <citation type="submission" date="2024-11" db="EMBL/GenBank/DDBJ databases">
        <title>Description of Massilia orientalis sp. nov., isolated from rhizosphere soil of Ageratina adenophora.</title>
        <authorList>
            <person name="Wang Y."/>
        </authorList>
    </citation>
    <scope>NUCLEOTIDE SEQUENCE</scope>
    <source>
        <strain evidence="1">YIM B02787</strain>
    </source>
</reference>
<accession>A0ACC7MFH2</accession>